<keyword evidence="2" id="KW-1185">Reference proteome</keyword>
<accession>A0ACC1ANN3</accession>
<protein>
    <submittedName>
        <fullName evidence="1">Uncharacterized protein</fullName>
    </submittedName>
</protein>
<proteinExistence type="predicted"/>
<reference evidence="2" key="1">
    <citation type="journal article" date="2023" name="G3 (Bethesda)">
        <title>Genome assembly and association tests identify interacting loci associated with vigor, precocity, and sex in interspecific pistachio rootstocks.</title>
        <authorList>
            <person name="Palmer W."/>
            <person name="Jacygrad E."/>
            <person name="Sagayaradj S."/>
            <person name="Cavanaugh K."/>
            <person name="Han R."/>
            <person name="Bertier L."/>
            <person name="Beede B."/>
            <person name="Kafkas S."/>
            <person name="Golino D."/>
            <person name="Preece J."/>
            <person name="Michelmore R."/>
        </authorList>
    </citation>
    <scope>NUCLEOTIDE SEQUENCE [LARGE SCALE GENOMIC DNA]</scope>
</reference>
<comment type="caution">
    <text evidence="1">The sequence shown here is derived from an EMBL/GenBank/DDBJ whole genome shotgun (WGS) entry which is preliminary data.</text>
</comment>
<name>A0ACC1ANN3_9ROSI</name>
<organism evidence="1 2">
    <name type="scientific">Pistacia atlantica</name>
    <dbReference type="NCBI Taxonomy" id="434234"/>
    <lineage>
        <taxon>Eukaryota</taxon>
        <taxon>Viridiplantae</taxon>
        <taxon>Streptophyta</taxon>
        <taxon>Embryophyta</taxon>
        <taxon>Tracheophyta</taxon>
        <taxon>Spermatophyta</taxon>
        <taxon>Magnoliopsida</taxon>
        <taxon>eudicotyledons</taxon>
        <taxon>Gunneridae</taxon>
        <taxon>Pentapetalae</taxon>
        <taxon>rosids</taxon>
        <taxon>malvids</taxon>
        <taxon>Sapindales</taxon>
        <taxon>Anacardiaceae</taxon>
        <taxon>Pistacia</taxon>
    </lineage>
</organism>
<dbReference type="Proteomes" id="UP001164250">
    <property type="component" value="Chromosome 9"/>
</dbReference>
<dbReference type="EMBL" id="CM047905">
    <property type="protein sequence ID" value="KAJ0088315.1"/>
    <property type="molecule type" value="Genomic_DNA"/>
</dbReference>
<evidence type="ECO:0000313" key="1">
    <source>
        <dbReference type="EMBL" id="KAJ0088315.1"/>
    </source>
</evidence>
<evidence type="ECO:0000313" key="2">
    <source>
        <dbReference type="Proteomes" id="UP001164250"/>
    </source>
</evidence>
<sequence>MLNLVPSITFILGVLCRMEKVDICKLSTQAKILGSLVAFGGAAMLALYKGIVVVSSHKDNFHHYENKRFIPHGDSWIKGSIFLLFACFAMAAFYILQALAIMKYPALITLTLHSSLTGGLFAIIIAVIQVLEPHSWRLSWNIALLGPIFNGIMIIGITFYVQTLVVRRRGPVFMTTFRPLATIISAIMGLLILGDALHLGGSQEFSSPDLETTPVDAKTDVAQATPPDNFTIDVAEYEGQNLEPEKEPDDENDTPQKGLIGLAVATVGLTSEAAYHLEVRLQAFRISFEQSPKKAKQDHDNGKTNGKAGESDVIDVEFEEFCKAIEANLSIEQMVEILEANDQDSSGPDPVVVIDKEVSNDSNMDEKLGFEEDEGSEDNHNQNNTNKVENNNATMDSCGEDCVEDVTVEKARECLSLFVIVAMNCCLMFRLDFHTMLMRFNFLASFEFLFLYTYFAHAQLVSSSFLIFKKTGFSLEFMQHIGLENASTSTATYTTETYTPLVEQPEVIIPRCNQLLPYSQSTFGSDGHSEH</sequence>
<gene>
    <name evidence="1" type="ORF">Patl1_33102</name>
</gene>